<dbReference type="RefSeq" id="WP_194536136.1">
    <property type="nucleotide sequence ID" value="NZ_JACEFB010000001.1"/>
</dbReference>
<protein>
    <submittedName>
        <fullName evidence="1">Uncharacterized protein</fullName>
    </submittedName>
</protein>
<sequence>MQDLRQFDRDGIHFRYPANWKLELDEDAGSGGWTVTLTSPQTAFALFALRPDAHSIVQLADETLAAIRSEYQELDAEDCVETVAGQMAVGHDIDFVTIDTLSICRTRCVDTPAGPLLILRQVSEYDRQKNEPVLDAILASLTVDDDE</sequence>
<evidence type="ECO:0000313" key="2">
    <source>
        <dbReference type="Proteomes" id="UP000542342"/>
    </source>
</evidence>
<name>A0A7V9AA39_9BACT</name>
<evidence type="ECO:0000313" key="1">
    <source>
        <dbReference type="EMBL" id="MBA2224706.1"/>
    </source>
</evidence>
<dbReference type="Proteomes" id="UP000542342">
    <property type="component" value="Unassembled WGS sequence"/>
</dbReference>
<comment type="caution">
    <text evidence="1">The sequence shown here is derived from an EMBL/GenBank/DDBJ whole genome shotgun (WGS) entry which is preliminary data.</text>
</comment>
<accession>A0A7V9AA39</accession>
<reference evidence="1 2" key="1">
    <citation type="submission" date="2020-07" db="EMBL/GenBank/DDBJ databases">
        <title>Thermogemmata thermophila gen. nov., sp. nov., a novel moderate thermophilic planctomycete from a Kamchatka hot spring.</title>
        <authorList>
            <person name="Elcheninov A.G."/>
            <person name="Podosokorskaya O.A."/>
            <person name="Kovaleva O.L."/>
            <person name="Novikov A."/>
            <person name="Bonch-Osmolovskaya E.A."/>
            <person name="Toshchakov S.V."/>
            <person name="Kublanov I.V."/>
        </authorList>
    </citation>
    <scope>NUCLEOTIDE SEQUENCE [LARGE SCALE GENOMIC DNA]</scope>
    <source>
        <strain evidence="1 2">2918</strain>
    </source>
</reference>
<dbReference type="AlphaFoldDB" id="A0A7V9AA39"/>
<organism evidence="1 2">
    <name type="scientific">Thermogemmata fonticola</name>
    <dbReference type="NCBI Taxonomy" id="2755323"/>
    <lineage>
        <taxon>Bacteria</taxon>
        <taxon>Pseudomonadati</taxon>
        <taxon>Planctomycetota</taxon>
        <taxon>Planctomycetia</taxon>
        <taxon>Gemmatales</taxon>
        <taxon>Gemmataceae</taxon>
        <taxon>Thermogemmata</taxon>
    </lineage>
</organism>
<proteinExistence type="predicted"/>
<gene>
    <name evidence="1" type="ORF">H0921_00855</name>
</gene>
<keyword evidence="2" id="KW-1185">Reference proteome</keyword>
<dbReference type="EMBL" id="JACEFB010000001">
    <property type="protein sequence ID" value="MBA2224706.1"/>
    <property type="molecule type" value="Genomic_DNA"/>
</dbReference>